<evidence type="ECO:0000313" key="4">
    <source>
        <dbReference type="EMBL" id="NME96664.1"/>
    </source>
</evidence>
<feature type="domain" description="PAS" evidence="2">
    <location>
        <begin position="127"/>
        <end position="200"/>
    </location>
</feature>
<gene>
    <name evidence="4" type="ORF">HF838_00190</name>
</gene>
<keyword evidence="1" id="KW-0378">Hydrolase</keyword>
<dbReference type="CDD" id="cd00130">
    <property type="entry name" value="PAS"/>
    <property type="match status" value="2"/>
</dbReference>
<dbReference type="GO" id="GO:0016791">
    <property type="term" value="F:phosphatase activity"/>
    <property type="evidence" value="ECO:0007669"/>
    <property type="project" value="TreeGrafter"/>
</dbReference>
<dbReference type="Pfam" id="PF07228">
    <property type="entry name" value="SpoIIE"/>
    <property type="match status" value="1"/>
</dbReference>
<dbReference type="SUPFAM" id="SSF81606">
    <property type="entry name" value="PP2C-like"/>
    <property type="match status" value="1"/>
</dbReference>
<dbReference type="AlphaFoldDB" id="A0A848CHH7"/>
<sequence>MNEEEQLTRRIARMIESIPDVFLSVDKRWRITYANREAEKIFEKRREELLGKNMWNVFPSMMVSSFQNDYFKAIAEQRAVEFEEYLPVYDKWFEVHATPFSEGLCIYFHDITERKKTDERLLRALETNNHLAAAIANTVTGVTISDPSMSDNPLIFANKGFELLTGYTVQEVLGHNCRFLQGEETDGETLDLIRQAMRKRQPITAEVLNYRKDGSYFWNELTISPVLNEAGELLYFVGLQADVTRRKQAEQKLQAELELAKAVQQSVLSPPLYEPHIEVEAVYIPSEELAGDMYCWYKIDSHRYGILLLDVVGHGISASLIGMSVRSLLQGLITRLADPVKVIKELNRHMRNLYAKQQKMHSYYFTCIYVVVNTKEKIIEYVNAGHPPGIMCTVEGKSRRLERGSLPVGLLSDFSVEKEVLSYQTSARIVLYTDGLIEGKNQAALQVIDKLQQFFSRHHHTSTAKAKELAIQTFVTGKKKDDVCLLVITVR</sequence>
<organism evidence="4 5">
    <name type="scientific">Aneurinibacillus aneurinilyticus</name>
    <name type="common">Bacillus aneurinolyticus</name>
    <dbReference type="NCBI Taxonomy" id="1391"/>
    <lineage>
        <taxon>Bacteria</taxon>
        <taxon>Bacillati</taxon>
        <taxon>Bacillota</taxon>
        <taxon>Bacilli</taxon>
        <taxon>Bacillales</taxon>
        <taxon>Paenibacillaceae</taxon>
        <taxon>Aneurinibacillus group</taxon>
        <taxon>Aneurinibacillus</taxon>
    </lineage>
</organism>
<dbReference type="InterPro" id="IPR000014">
    <property type="entry name" value="PAS"/>
</dbReference>
<dbReference type="InterPro" id="IPR000700">
    <property type="entry name" value="PAS-assoc_C"/>
</dbReference>
<evidence type="ECO:0000256" key="1">
    <source>
        <dbReference type="ARBA" id="ARBA00022801"/>
    </source>
</evidence>
<dbReference type="Gene3D" id="3.60.40.10">
    <property type="entry name" value="PPM-type phosphatase domain"/>
    <property type="match status" value="1"/>
</dbReference>
<dbReference type="InterPro" id="IPR001610">
    <property type="entry name" value="PAC"/>
</dbReference>
<name>A0A848CHH7_ANEAE</name>
<dbReference type="NCBIfam" id="TIGR00229">
    <property type="entry name" value="sensory_box"/>
    <property type="match status" value="2"/>
</dbReference>
<dbReference type="RefSeq" id="WP_021620417.1">
    <property type="nucleotide sequence ID" value="NZ_CABKST010000087.1"/>
</dbReference>
<dbReference type="InterPro" id="IPR036457">
    <property type="entry name" value="PPM-type-like_dom_sf"/>
</dbReference>
<dbReference type="SUPFAM" id="SSF55785">
    <property type="entry name" value="PYP-like sensor domain (PAS domain)"/>
    <property type="match status" value="2"/>
</dbReference>
<dbReference type="PANTHER" id="PTHR43156">
    <property type="entry name" value="STAGE II SPORULATION PROTEIN E-RELATED"/>
    <property type="match status" value="1"/>
</dbReference>
<dbReference type="SMART" id="SM00086">
    <property type="entry name" value="PAC"/>
    <property type="match status" value="1"/>
</dbReference>
<dbReference type="PROSITE" id="PS50113">
    <property type="entry name" value="PAC"/>
    <property type="match status" value="1"/>
</dbReference>
<feature type="domain" description="PAS" evidence="2">
    <location>
        <begin position="7"/>
        <end position="54"/>
    </location>
</feature>
<dbReference type="SMART" id="SM00091">
    <property type="entry name" value="PAS"/>
    <property type="match status" value="2"/>
</dbReference>
<dbReference type="InterPro" id="IPR035965">
    <property type="entry name" value="PAS-like_dom_sf"/>
</dbReference>
<dbReference type="InterPro" id="IPR001932">
    <property type="entry name" value="PPM-type_phosphatase-like_dom"/>
</dbReference>
<evidence type="ECO:0000259" key="3">
    <source>
        <dbReference type="PROSITE" id="PS50113"/>
    </source>
</evidence>
<protein>
    <submittedName>
        <fullName evidence="4">SpoIIE family protein phosphatase</fullName>
    </submittedName>
</protein>
<dbReference type="PANTHER" id="PTHR43156:SF14">
    <property type="entry name" value="PHOSPHOSERINE PHOSPHATASE RSBP"/>
    <property type="match status" value="1"/>
</dbReference>
<dbReference type="Pfam" id="PF08448">
    <property type="entry name" value="PAS_4"/>
    <property type="match status" value="1"/>
</dbReference>
<dbReference type="Proteomes" id="UP000561326">
    <property type="component" value="Unassembled WGS sequence"/>
</dbReference>
<dbReference type="GeneID" id="92841908"/>
<dbReference type="PROSITE" id="PS50112">
    <property type="entry name" value="PAS"/>
    <property type="match status" value="2"/>
</dbReference>
<dbReference type="Pfam" id="PF13426">
    <property type="entry name" value="PAS_9"/>
    <property type="match status" value="1"/>
</dbReference>
<dbReference type="InterPro" id="IPR013656">
    <property type="entry name" value="PAS_4"/>
</dbReference>
<comment type="caution">
    <text evidence="4">The sequence shown here is derived from an EMBL/GenBank/DDBJ whole genome shotgun (WGS) entry which is preliminary data.</text>
</comment>
<accession>A0A848CHH7</accession>
<evidence type="ECO:0000259" key="2">
    <source>
        <dbReference type="PROSITE" id="PS50112"/>
    </source>
</evidence>
<proteinExistence type="predicted"/>
<feature type="domain" description="PAC" evidence="3">
    <location>
        <begin position="203"/>
        <end position="255"/>
    </location>
</feature>
<dbReference type="EMBL" id="JABAGO010000001">
    <property type="protein sequence ID" value="NME96664.1"/>
    <property type="molecule type" value="Genomic_DNA"/>
</dbReference>
<dbReference type="InterPro" id="IPR052016">
    <property type="entry name" value="Bact_Sigma-Reg"/>
</dbReference>
<reference evidence="4 5" key="1">
    <citation type="submission" date="2020-04" db="EMBL/GenBank/DDBJ databases">
        <authorList>
            <person name="Hitch T.C.A."/>
            <person name="Wylensek D."/>
            <person name="Clavel T."/>
        </authorList>
    </citation>
    <scope>NUCLEOTIDE SEQUENCE [LARGE SCALE GENOMIC DNA]</scope>
    <source>
        <strain evidence="4 5">WB01_D5_05</strain>
    </source>
</reference>
<dbReference type="SMART" id="SM00331">
    <property type="entry name" value="PP2C_SIG"/>
    <property type="match status" value="1"/>
</dbReference>
<evidence type="ECO:0000313" key="5">
    <source>
        <dbReference type="Proteomes" id="UP000561326"/>
    </source>
</evidence>
<dbReference type="Gene3D" id="3.30.450.20">
    <property type="entry name" value="PAS domain"/>
    <property type="match status" value="2"/>
</dbReference>